<evidence type="ECO:0000256" key="1">
    <source>
        <dbReference type="ARBA" id="ARBA00001947"/>
    </source>
</evidence>
<evidence type="ECO:0000256" key="2">
    <source>
        <dbReference type="ARBA" id="ARBA00007357"/>
    </source>
</evidence>
<sequence length="675" mass="76242">MKQLRLVPAAMLMLAVFSCKQETKTTEQKFIETSQLDSSVKPGDNFFLFVNGKWLQKAEIPATESSIGSFLDIYNRTKDHIKTILDSVSKANNTAGTIEQKVGDFYASGMDSATIEKRGYEPVKPYLQKIDGLTDSKDIMQFVAEQQVLNNNLLFSMGVGADEKNSSMNIALFYQGGLGLPDRDYYFKTDAPTLDIVKAYKAYIQKLFTLTGTDSATAAKNAETIFAFEKQMAGSHRTNVELRDPQSNYHKLAVTELDKKQPVFAWTTLLNNLNIKSDSVNVGQPAFYGQVNELLKTTPLDTWKIYLRFHVLADAATALSSPFVDAAFNYSKVLSGQQKQKPRWERIYRRTDANLGEALGQLYVKKYFTAEAKQRMLELVNNLQTAFDARIGKLDWMSDSTKAKAKEKLHAFIKKIGYPDKWRDYSKVTINKGTYFENLVSAAKNEYEYNRAKIGKPVDKTEWGMTPPTINAYYNPVFNEIVFPAGILQAPFFDLTADDAMNYGAIGMAIGHEMTHGFDDQGAQYDKDGNLKNWWSKEDYTKFQAKSKQVIDLYNSFTILDTVHINGALTTGENMADIGGIAIAYDAFKLTKQGKDTARIDGLTPDQRFFISLGLVWREKVKPETERLGINTDPHSPGMWRVNGPLMNFEPFYKAFNVQAGEKMYVADDKRIKIW</sequence>
<keyword evidence="6" id="KW-0862">Zinc</keyword>
<dbReference type="InterPro" id="IPR018497">
    <property type="entry name" value="Peptidase_M13_C"/>
</dbReference>
<protein>
    <submittedName>
        <fullName evidence="10">M13 family metallopeptidase</fullName>
        <ecNumber evidence="10">3.4.24.-</ecNumber>
    </submittedName>
</protein>
<dbReference type="InterPro" id="IPR008753">
    <property type="entry name" value="Peptidase_M13_N"/>
</dbReference>
<accession>A0ABV3ZGJ1</accession>
<keyword evidence="4" id="KW-0479">Metal-binding</keyword>
<keyword evidence="7" id="KW-0482">Metalloprotease</keyword>
<evidence type="ECO:0000256" key="5">
    <source>
        <dbReference type="ARBA" id="ARBA00022801"/>
    </source>
</evidence>
<dbReference type="Pfam" id="PF05649">
    <property type="entry name" value="Peptidase_M13_N"/>
    <property type="match status" value="1"/>
</dbReference>
<dbReference type="PROSITE" id="PS51257">
    <property type="entry name" value="PROKAR_LIPOPROTEIN"/>
    <property type="match status" value="1"/>
</dbReference>
<dbReference type="EC" id="3.4.24.-" evidence="10"/>
<dbReference type="CDD" id="cd08662">
    <property type="entry name" value="M13"/>
    <property type="match status" value="1"/>
</dbReference>
<comment type="cofactor">
    <cofactor evidence="1">
        <name>Zn(2+)</name>
        <dbReference type="ChEBI" id="CHEBI:29105"/>
    </cofactor>
</comment>
<evidence type="ECO:0000313" key="11">
    <source>
        <dbReference type="Proteomes" id="UP001560573"/>
    </source>
</evidence>
<name>A0ABV3ZGJ1_9BACT</name>
<keyword evidence="3" id="KW-0645">Protease</keyword>
<dbReference type="PANTHER" id="PTHR11733">
    <property type="entry name" value="ZINC METALLOPROTEASE FAMILY M13 NEPRILYSIN-RELATED"/>
    <property type="match status" value="1"/>
</dbReference>
<evidence type="ECO:0000256" key="6">
    <source>
        <dbReference type="ARBA" id="ARBA00022833"/>
    </source>
</evidence>
<keyword evidence="5 10" id="KW-0378">Hydrolase</keyword>
<evidence type="ECO:0000313" key="10">
    <source>
        <dbReference type="EMBL" id="MEX6689006.1"/>
    </source>
</evidence>
<feature type="domain" description="Peptidase M13 N-terminal" evidence="9">
    <location>
        <begin position="42"/>
        <end position="419"/>
    </location>
</feature>
<dbReference type="PANTHER" id="PTHR11733:SF167">
    <property type="entry name" value="FI17812P1-RELATED"/>
    <property type="match status" value="1"/>
</dbReference>
<dbReference type="RefSeq" id="WP_369330414.1">
    <property type="nucleotide sequence ID" value="NZ_JAULBC010000005.1"/>
</dbReference>
<organism evidence="10 11">
    <name type="scientific">Danxiaibacter flavus</name>
    <dbReference type="NCBI Taxonomy" id="3049108"/>
    <lineage>
        <taxon>Bacteria</taxon>
        <taxon>Pseudomonadati</taxon>
        <taxon>Bacteroidota</taxon>
        <taxon>Chitinophagia</taxon>
        <taxon>Chitinophagales</taxon>
        <taxon>Chitinophagaceae</taxon>
        <taxon>Danxiaibacter</taxon>
    </lineage>
</organism>
<proteinExistence type="inferred from homology"/>
<dbReference type="Gene3D" id="3.40.390.10">
    <property type="entry name" value="Collagenase (Catalytic Domain)"/>
    <property type="match status" value="1"/>
</dbReference>
<dbReference type="Gene3D" id="1.10.1380.10">
    <property type="entry name" value="Neutral endopeptidase , domain2"/>
    <property type="match status" value="1"/>
</dbReference>
<evidence type="ECO:0000256" key="4">
    <source>
        <dbReference type="ARBA" id="ARBA00022723"/>
    </source>
</evidence>
<dbReference type="PRINTS" id="PR00786">
    <property type="entry name" value="NEPRILYSIN"/>
</dbReference>
<dbReference type="InterPro" id="IPR000718">
    <property type="entry name" value="Peptidase_M13"/>
</dbReference>
<dbReference type="EMBL" id="JAULBC010000005">
    <property type="protein sequence ID" value="MEX6689006.1"/>
    <property type="molecule type" value="Genomic_DNA"/>
</dbReference>
<comment type="similarity">
    <text evidence="2">Belongs to the peptidase M13 family.</text>
</comment>
<keyword evidence="11" id="KW-1185">Reference proteome</keyword>
<evidence type="ECO:0000259" key="8">
    <source>
        <dbReference type="Pfam" id="PF01431"/>
    </source>
</evidence>
<dbReference type="InterPro" id="IPR042089">
    <property type="entry name" value="Peptidase_M13_dom_2"/>
</dbReference>
<evidence type="ECO:0000256" key="7">
    <source>
        <dbReference type="ARBA" id="ARBA00023049"/>
    </source>
</evidence>
<evidence type="ECO:0000259" key="9">
    <source>
        <dbReference type="Pfam" id="PF05649"/>
    </source>
</evidence>
<dbReference type="Pfam" id="PF01431">
    <property type="entry name" value="Peptidase_M13"/>
    <property type="match status" value="1"/>
</dbReference>
<dbReference type="PROSITE" id="PS51885">
    <property type="entry name" value="NEPRILYSIN"/>
    <property type="match status" value="1"/>
</dbReference>
<dbReference type="GO" id="GO:0016787">
    <property type="term" value="F:hydrolase activity"/>
    <property type="evidence" value="ECO:0007669"/>
    <property type="project" value="UniProtKB-KW"/>
</dbReference>
<dbReference type="InterPro" id="IPR024079">
    <property type="entry name" value="MetalloPept_cat_dom_sf"/>
</dbReference>
<comment type="caution">
    <text evidence="10">The sequence shown here is derived from an EMBL/GenBank/DDBJ whole genome shotgun (WGS) entry which is preliminary data.</text>
</comment>
<feature type="domain" description="Peptidase M13 C-terminal" evidence="8">
    <location>
        <begin position="471"/>
        <end position="672"/>
    </location>
</feature>
<reference evidence="10 11" key="1">
    <citation type="submission" date="2023-07" db="EMBL/GenBank/DDBJ databases">
        <authorList>
            <person name="Lian W.-H."/>
        </authorList>
    </citation>
    <scope>NUCLEOTIDE SEQUENCE [LARGE SCALE GENOMIC DNA]</scope>
    <source>
        <strain evidence="10 11">SYSU DXS3180</strain>
    </source>
</reference>
<evidence type="ECO:0000256" key="3">
    <source>
        <dbReference type="ARBA" id="ARBA00022670"/>
    </source>
</evidence>
<dbReference type="SUPFAM" id="SSF55486">
    <property type="entry name" value="Metalloproteases ('zincins'), catalytic domain"/>
    <property type="match status" value="1"/>
</dbReference>
<gene>
    <name evidence="10" type="ORF">QTN47_15975</name>
</gene>
<dbReference type="Proteomes" id="UP001560573">
    <property type="component" value="Unassembled WGS sequence"/>
</dbReference>